<keyword evidence="2" id="KW-1185">Reference proteome</keyword>
<name>A0A2S6FJM0_9PSED</name>
<proteinExistence type="predicted"/>
<reference evidence="2" key="1">
    <citation type="submission" date="2017-06" db="EMBL/GenBank/DDBJ databases">
        <authorList>
            <person name="Furmanczyk E.M."/>
        </authorList>
    </citation>
    <scope>NUCLEOTIDE SEQUENCE [LARGE SCALE GENOMIC DNA]</scope>
    <source>
        <strain evidence="2">AP3_16</strain>
    </source>
</reference>
<evidence type="ECO:0000313" key="1">
    <source>
        <dbReference type="EMBL" id="PPK37633.1"/>
    </source>
</evidence>
<evidence type="ECO:0000313" key="2">
    <source>
        <dbReference type="Proteomes" id="UP000238541"/>
    </source>
</evidence>
<comment type="caution">
    <text evidence="1">The sequence shown here is derived from an EMBL/GenBank/DDBJ whole genome shotgun (WGS) entry which is preliminary data.</text>
</comment>
<sequence>MATLIEQCRALRGGLEQAHLANQTRHEISAFQERLREWEQLISSRQGLIEKMRFVDPTIRGELQIVETSAAAKALTKEARARLEAGGDVESLSVENLWARLRSATDAANSVVIDHVRKIWKAYIDTLGRVESPNTLENRILKTPTNEQLLIQYRAAHISYQTVIRHELPVNEDSRRVVFDHVEALRKIHSQMDTSAPDSVRRFLKAVESDGAALELVTPEVIKWLAENDDQNRFVVRLKVANTWR</sequence>
<dbReference type="AlphaFoldDB" id="A0A2S6FJM0"/>
<dbReference type="EMBL" id="NIRS01000004">
    <property type="protein sequence ID" value="PPK37633.1"/>
    <property type="molecule type" value="Genomic_DNA"/>
</dbReference>
<protein>
    <submittedName>
        <fullName evidence="1">Uncharacterized protein</fullName>
    </submittedName>
</protein>
<dbReference type="Proteomes" id="UP000238541">
    <property type="component" value="Unassembled WGS sequence"/>
</dbReference>
<dbReference type="RefSeq" id="WP_104449600.1">
    <property type="nucleotide sequence ID" value="NZ_NIRS01000004.1"/>
</dbReference>
<accession>A0A2S6FJM0</accession>
<gene>
    <name evidence="1" type="ORF">CD175_15270</name>
</gene>
<organism evidence="1 2">
    <name type="scientific">Pseudomonas laurylsulfatiphila</name>
    <dbReference type="NCBI Taxonomy" id="2011015"/>
    <lineage>
        <taxon>Bacteria</taxon>
        <taxon>Pseudomonadati</taxon>
        <taxon>Pseudomonadota</taxon>
        <taxon>Gammaproteobacteria</taxon>
        <taxon>Pseudomonadales</taxon>
        <taxon>Pseudomonadaceae</taxon>
        <taxon>Pseudomonas</taxon>
    </lineage>
</organism>